<keyword evidence="3" id="KW-0547">Nucleotide-binding</keyword>
<name>A0A1L5F7Q6_CLOKL</name>
<dbReference type="EMBL" id="CP018335">
    <property type="protein sequence ID" value="APM39013.1"/>
    <property type="molecule type" value="Genomic_DNA"/>
</dbReference>
<dbReference type="GO" id="GO:0005524">
    <property type="term" value="F:ATP binding"/>
    <property type="evidence" value="ECO:0007669"/>
    <property type="project" value="UniProtKB-KW"/>
</dbReference>
<evidence type="ECO:0000259" key="5">
    <source>
        <dbReference type="PROSITE" id="PS50893"/>
    </source>
</evidence>
<evidence type="ECO:0000313" key="6">
    <source>
        <dbReference type="EMBL" id="APM39013.1"/>
    </source>
</evidence>
<dbReference type="AlphaFoldDB" id="A0A1L5F7Q6"/>
<dbReference type="PANTHER" id="PTHR43335:SF4">
    <property type="entry name" value="ABC TRANSPORTER, ATP-BINDING PROTEIN"/>
    <property type="match status" value="1"/>
</dbReference>
<dbReference type="GO" id="GO:0016887">
    <property type="term" value="F:ATP hydrolysis activity"/>
    <property type="evidence" value="ECO:0007669"/>
    <property type="project" value="InterPro"/>
</dbReference>
<evidence type="ECO:0000313" key="7">
    <source>
        <dbReference type="Proteomes" id="UP000184604"/>
    </source>
</evidence>
<dbReference type="PANTHER" id="PTHR43335">
    <property type="entry name" value="ABC TRANSPORTER, ATP-BINDING PROTEIN"/>
    <property type="match status" value="1"/>
</dbReference>
<dbReference type="PROSITE" id="PS00211">
    <property type="entry name" value="ABC_TRANSPORTER_1"/>
    <property type="match status" value="1"/>
</dbReference>
<dbReference type="Pfam" id="PF00005">
    <property type="entry name" value="ABC_tran"/>
    <property type="match status" value="1"/>
</dbReference>
<dbReference type="RefSeq" id="WP_073538654.1">
    <property type="nucleotide sequence ID" value="NZ_CP018335.1"/>
</dbReference>
<comment type="similarity">
    <text evidence="1">Belongs to the ABC transporter superfamily.</text>
</comment>
<sequence>MNSIIATDNISKYYGKLAAVNNVSLNVSEGEIYGFLGLNGAGKTTMIRMLLGMIKPSEGKAYINGNIVNAGNYRLWENVGYMVEMPNAYPELTVYENLEIARKLRNIKDISVSKRIIEKLALTEHINKRSKALSLGNKQRLGIARALIHMPKILILDEPTNGLDPAGIVEIRNLLKDLAANMGITILISSHLLGEISKTASRIGIIHQGKLISEFNAHDFENLREKTVLIEATDNNRAKSILLNNGYKITESKSVLTCCDEKAVMHPEKIAEVLVKNECPPKSLFTRNEELESYFFRIIAQKEV</sequence>
<dbReference type="SMART" id="SM00382">
    <property type="entry name" value="AAA"/>
    <property type="match status" value="1"/>
</dbReference>
<feature type="domain" description="ABC transporter" evidence="5">
    <location>
        <begin position="5"/>
        <end position="233"/>
    </location>
</feature>
<accession>A0A1L5F7Q6</accession>
<evidence type="ECO:0000256" key="2">
    <source>
        <dbReference type="ARBA" id="ARBA00022448"/>
    </source>
</evidence>
<dbReference type="PROSITE" id="PS50893">
    <property type="entry name" value="ABC_TRANSPORTER_2"/>
    <property type="match status" value="1"/>
</dbReference>
<keyword evidence="2" id="KW-0813">Transport</keyword>
<proteinExistence type="inferred from homology"/>
<evidence type="ECO:0000256" key="3">
    <source>
        <dbReference type="ARBA" id="ARBA00022741"/>
    </source>
</evidence>
<dbReference type="Gene3D" id="3.40.50.300">
    <property type="entry name" value="P-loop containing nucleotide triphosphate hydrolases"/>
    <property type="match status" value="1"/>
</dbReference>
<evidence type="ECO:0000256" key="1">
    <source>
        <dbReference type="ARBA" id="ARBA00005417"/>
    </source>
</evidence>
<protein>
    <submittedName>
        <fullName evidence="6">Bacitracin ABC transporter ATP-binding protein</fullName>
    </submittedName>
</protein>
<dbReference type="InterPro" id="IPR003593">
    <property type="entry name" value="AAA+_ATPase"/>
</dbReference>
<keyword evidence="4 6" id="KW-0067">ATP-binding</keyword>
<evidence type="ECO:0000256" key="4">
    <source>
        <dbReference type="ARBA" id="ARBA00022840"/>
    </source>
</evidence>
<dbReference type="SUPFAM" id="SSF52540">
    <property type="entry name" value="P-loop containing nucleoside triphosphate hydrolases"/>
    <property type="match status" value="1"/>
</dbReference>
<dbReference type="OrthoDB" id="9804819at2"/>
<dbReference type="InterPro" id="IPR017871">
    <property type="entry name" value="ABC_transporter-like_CS"/>
</dbReference>
<dbReference type="InterPro" id="IPR027417">
    <property type="entry name" value="P-loop_NTPase"/>
</dbReference>
<dbReference type="Proteomes" id="UP000184604">
    <property type="component" value="Chromosome"/>
</dbReference>
<gene>
    <name evidence="6" type="ORF">BS101_09780</name>
</gene>
<dbReference type="InterPro" id="IPR003439">
    <property type="entry name" value="ABC_transporter-like_ATP-bd"/>
</dbReference>
<reference evidence="6 7" key="1">
    <citation type="submission" date="2016-12" db="EMBL/GenBank/DDBJ databases">
        <title>Complete genome sequence of Clostridium kluyveri JZZ isolated from the pit mud of a Chinese flavor liquor-making factory.</title>
        <authorList>
            <person name="Wang Y."/>
        </authorList>
    </citation>
    <scope>NUCLEOTIDE SEQUENCE [LARGE SCALE GENOMIC DNA]</scope>
    <source>
        <strain evidence="6 7">JZZ</strain>
    </source>
</reference>
<organism evidence="6 7">
    <name type="scientific">Clostridium kluyveri</name>
    <dbReference type="NCBI Taxonomy" id="1534"/>
    <lineage>
        <taxon>Bacteria</taxon>
        <taxon>Bacillati</taxon>
        <taxon>Bacillota</taxon>
        <taxon>Clostridia</taxon>
        <taxon>Eubacteriales</taxon>
        <taxon>Clostridiaceae</taxon>
        <taxon>Clostridium</taxon>
    </lineage>
</organism>